<name>A0A543FNG8_9PSEU</name>
<dbReference type="CDD" id="cd11033">
    <property type="entry name" value="CYP142-like"/>
    <property type="match status" value="1"/>
</dbReference>
<dbReference type="PRINTS" id="PR00385">
    <property type="entry name" value="P450"/>
</dbReference>
<dbReference type="Gene3D" id="1.10.630.10">
    <property type="entry name" value="Cytochrome P450"/>
    <property type="match status" value="1"/>
</dbReference>
<dbReference type="GO" id="GO:0008395">
    <property type="term" value="F:steroid hydroxylase activity"/>
    <property type="evidence" value="ECO:0007669"/>
    <property type="project" value="TreeGrafter"/>
</dbReference>
<dbReference type="Pfam" id="PF00067">
    <property type="entry name" value="p450"/>
    <property type="match status" value="1"/>
</dbReference>
<protein>
    <submittedName>
        <fullName evidence="7">Cytochrome P450</fullName>
    </submittedName>
</protein>
<evidence type="ECO:0000256" key="2">
    <source>
        <dbReference type="ARBA" id="ARBA00022617"/>
    </source>
</evidence>
<organism evidence="7 8">
    <name type="scientific">Pseudonocardia cypriaca</name>
    <dbReference type="NCBI Taxonomy" id="882449"/>
    <lineage>
        <taxon>Bacteria</taxon>
        <taxon>Bacillati</taxon>
        <taxon>Actinomycetota</taxon>
        <taxon>Actinomycetes</taxon>
        <taxon>Pseudonocardiales</taxon>
        <taxon>Pseudonocardiaceae</taxon>
        <taxon>Pseudonocardia</taxon>
    </lineage>
</organism>
<dbReference type="GO" id="GO:0036199">
    <property type="term" value="F:cholest-4-en-3-one 26-monooxygenase activity"/>
    <property type="evidence" value="ECO:0007669"/>
    <property type="project" value="TreeGrafter"/>
</dbReference>
<comment type="similarity">
    <text evidence="1">Belongs to the cytochrome P450 family.</text>
</comment>
<evidence type="ECO:0000313" key="8">
    <source>
        <dbReference type="Proteomes" id="UP000319818"/>
    </source>
</evidence>
<dbReference type="OrthoDB" id="5241086at2"/>
<evidence type="ECO:0000313" key="7">
    <source>
        <dbReference type="EMBL" id="TQM35316.1"/>
    </source>
</evidence>
<dbReference type="InterPro" id="IPR002397">
    <property type="entry name" value="Cyt_P450_B"/>
</dbReference>
<proteinExistence type="inferred from homology"/>
<gene>
    <name evidence="7" type="ORF">FB388_6747</name>
</gene>
<dbReference type="AlphaFoldDB" id="A0A543FNG8"/>
<evidence type="ECO:0000256" key="6">
    <source>
        <dbReference type="ARBA" id="ARBA00023033"/>
    </source>
</evidence>
<dbReference type="PANTHER" id="PTHR46696:SF4">
    <property type="entry name" value="BIOTIN BIOSYNTHESIS CYTOCHROME P450"/>
    <property type="match status" value="1"/>
</dbReference>
<keyword evidence="3" id="KW-0479">Metal-binding</keyword>
<dbReference type="GO" id="GO:0006707">
    <property type="term" value="P:cholesterol catabolic process"/>
    <property type="evidence" value="ECO:0007669"/>
    <property type="project" value="TreeGrafter"/>
</dbReference>
<evidence type="ECO:0000256" key="3">
    <source>
        <dbReference type="ARBA" id="ARBA00022723"/>
    </source>
</evidence>
<dbReference type="InterPro" id="IPR036396">
    <property type="entry name" value="Cyt_P450_sf"/>
</dbReference>
<evidence type="ECO:0000256" key="4">
    <source>
        <dbReference type="ARBA" id="ARBA00023002"/>
    </source>
</evidence>
<reference evidence="7 8" key="1">
    <citation type="submission" date="2019-06" db="EMBL/GenBank/DDBJ databases">
        <title>Sequencing the genomes of 1000 actinobacteria strains.</title>
        <authorList>
            <person name="Klenk H.-P."/>
        </authorList>
    </citation>
    <scope>NUCLEOTIDE SEQUENCE [LARGE SCALE GENOMIC DNA]</scope>
    <source>
        <strain evidence="7 8">DSM 45511</strain>
    </source>
</reference>
<evidence type="ECO:0000256" key="1">
    <source>
        <dbReference type="ARBA" id="ARBA00010617"/>
    </source>
</evidence>
<dbReference type="EMBL" id="VFPH01000003">
    <property type="protein sequence ID" value="TQM35316.1"/>
    <property type="molecule type" value="Genomic_DNA"/>
</dbReference>
<keyword evidence="8" id="KW-1185">Reference proteome</keyword>
<dbReference type="PRINTS" id="PR00359">
    <property type="entry name" value="BP450"/>
</dbReference>
<dbReference type="GO" id="GO:0020037">
    <property type="term" value="F:heme binding"/>
    <property type="evidence" value="ECO:0007669"/>
    <property type="project" value="InterPro"/>
</dbReference>
<evidence type="ECO:0000256" key="5">
    <source>
        <dbReference type="ARBA" id="ARBA00023004"/>
    </source>
</evidence>
<dbReference type="Proteomes" id="UP000319818">
    <property type="component" value="Unassembled WGS sequence"/>
</dbReference>
<dbReference type="InterPro" id="IPR001128">
    <property type="entry name" value="Cyt_P450"/>
</dbReference>
<dbReference type="PANTHER" id="PTHR46696">
    <property type="entry name" value="P450, PUTATIVE (EUROFUNG)-RELATED"/>
    <property type="match status" value="1"/>
</dbReference>
<dbReference type="FunFam" id="1.10.630.10:FF:000018">
    <property type="entry name" value="Cytochrome P450 monooxygenase"/>
    <property type="match status" value="1"/>
</dbReference>
<accession>A0A543FNG8</accession>
<dbReference type="RefSeq" id="WP_142106676.1">
    <property type="nucleotide sequence ID" value="NZ_VFPH01000003.1"/>
</dbReference>
<keyword evidence="6" id="KW-0503">Monooxygenase</keyword>
<dbReference type="GO" id="GO:0005506">
    <property type="term" value="F:iron ion binding"/>
    <property type="evidence" value="ECO:0007669"/>
    <property type="project" value="InterPro"/>
</dbReference>
<keyword evidence="4" id="KW-0560">Oxidoreductase</keyword>
<keyword evidence="5" id="KW-0408">Iron</keyword>
<comment type="caution">
    <text evidence="7">The sequence shown here is derived from an EMBL/GenBank/DDBJ whole genome shotgun (WGS) entry which is preliminary data.</text>
</comment>
<keyword evidence="2" id="KW-0349">Heme</keyword>
<dbReference type="SUPFAM" id="SSF48264">
    <property type="entry name" value="Cytochrome P450"/>
    <property type="match status" value="1"/>
</dbReference>
<sequence length="423" mass="46312">MTSTGTSAWVGRPDLSDIGFWTLPIAERAAAFAALREHEPVPFFPEPDIGLPRGPGFWALTRLDDVVEASRNAAVFASGKGATSVVDQPPEFREFYGSMINMDDPRHARMRRIVSRGFTPRRLADLTDEVQRTARAIVDDVIDQGGCDAVTAISARLPLKIVCDMMGVPESQHAFVFDRSNIILGPNDPEYVADAGNFVTALLQAGHDLAELMRELGRHRVEHPADDVTSALVNAEVDGERLTPDELASFFILLVVAGNETTRNAISWGLHLLTEHPEQRAAWLADIDGVTPTAVEEIVRWASPVIYMRRTLAVDAVLGGQQMREGDKVALFYWAANRDPAHFPDAGGFDVRRSPNPHVGFGGAGPHFCLGAHLARREMTVMFRELLTRVPDIAATAPPQRLKSMFINGIKRLPVAFTPGGAR</sequence>